<keyword evidence="1" id="KW-1133">Transmembrane helix</keyword>
<reference evidence="2 4" key="1">
    <citation type="submission" date="2019-05" db="EMBL/GenBank/DDBJ databases">
        <title>Whole genome sequence analysis of Cupriavidus campinensis S14E4C strain.</title>
        <authorList>
            <person name="Abbaszade G."/>
            <person name="Szabo A."/>
            <person name="Toumi M."/>
            <person name="Toth E."/>
        </authorList>
    </citation>
    <scope>NUCLEOTIDE SEQUENCE [LARGE SCALE GENOMIC DNA]</scope>
    <source>
        <strain evidence="2 4">S14E4C</strain>
    </source>
</reference>
<keyword evidence="4" id="KW-1185">Reference proteome</keyword>
<sequence length="92" mass="10582">MKWLANALLLAIWLVIATFLYAMAWSHYPDVFPDYPEWVADVIGRLTTDPQMDDVESLATNYYLILSFLPVAAATALALLVRRLLRRRASRR</sequence>
<evidence type="ECO:0000313" key="4">
    <source>
        <dbReference type="Proteomes" id="UP000318943"/>
    </source>
</evidence>
<dbReference type="Proteomes" id="UP000318943">
    <property type="component" value="Unassembled WGS sequence"/>
</dbReference>
<dbReference type="RefSeq" id="WP_144198113.1">
    <property type="nucleotide sequence ID" value="NZ_CP097330.1"/>
</dbReference>
<proteinExistence type="predicted"/>
<name>A0AAE9HXQ3_9BURK</name>
<dbReference type="AlphaFoldDB" id="A0AAE9HXQ3"/>
<accession>A0AAE9HXQ3</accession>
<protein>
    <recommendedName>
        <fullName evidence="6">Transmembrane protein</fullName>
    </recommendedName>
</protein>
<evidence type="ECO:0000256" key="1">
    <source>
        <dbReference type="SAM" id="Phobius"/>
    </source>
</evidence>
<evidence type="ECO:0000313" key="2">
    <source>
        <dbReference type="EMBL" id="TSP12536.1"/>
    </source>
</evidence>
<reference evidence="3" key="3">
    <citation type="submission" date="2022-05" db="EMBL/GenBank/DDBJ databases">
        <authorList>
            <person name="Kunte H.-J."/>
        </authorList>
    </citation>
    <scope>NUCLEOTIDE SEQUENCE</scope>
    <source>
        <strain evidence="3">G5</strain>
    </source>
</reference>
<feature type="transmembrane region" description="Helical" evidence="1">
    <location>
        <begin position="62"/>
        <end position="85"/>
    </location>
</feature>
<dbReference type="EMBL" id="CP097330">
    <property type="protein sequence ID" value="URF03279.1"/>
    <property type="molecule type" value="Genomic_DNA"/>
</dbReference>
<reference evidence="3" key="2">
    <citation type="journal article" date="2022" name="Microbiol. Resour. Announc.">
        <title>Genome Sequence of Cupriavidus campinensis Strain G5, a Member of a Bacterial Consortium Capable of Polyethylene Degradation.</title>
        <authorList>
            <person name="Schneider B."/>
            <person name="Pfeiffer F."/>
            <person name="Dyall-Smith M."/>
            <person name="Kunte H.J."/>
        </authorList>
    </citation>
    <scope>NUCLEOTIDE SEQUENCE</scope>
    <source>
        <strain evidence="3">G5</strain>
    </source>
</reference>
<keyword evidence="1" id="KW-0472">Membrane</keyword>
<dbReference type="KEGG" id="ccam:M5D45_12125"/>
<dbReference type="EMBL" id="VCIZ01000006">
    <property type="protein sequence ID" value="TSP12536.1"/>
    <property type="molecule type" value="Genomic_DNA"/>
</dbReference>
<evidence type="ECO:0008006" key="6">
    <source>
        <dbReference type="Google" id="ProtNLM"/>
    </source>
</evidence>
<evidence type="ECO:0000313" key="5">
    <source>
        <dbReference type="Proteomes" id="UP001056132"/>
    </source>
</evidence>
<dbReference type="Proteomes" id="UP001056132">
    <property type="component" value="Chromosome 1"/>
</dbReference>
<organism evidence="3 5">
    <name type="scientific">Cupriavidus campinensis</name>
    <dbReference type="NCBI Taxonomy" id="151783"/>
    <lineage>
        <taxon>Bacteria</taxon>
        <taxon>Pseudomonadati</taxon>
        <taxon>Pseudomonadota</taxon>
        <taxon>Betaproteobacteria</taxon>
        <taxon>Burkholderiales</taxon>
        <taxon>Burkholderiaceae</taxon>
        <taxon>Cupriavidus</taxon>
    </lineage>
</organism>
<evidence type="ECO:0000313" key="3">
    <source>
        <dbReference type="EMBL" id="URF03279.1"/>
    </source>
</evidence>
<gene>
    <name evidence="2" type="ORF">FGG12_13200</name>
    <name evidence="3" type="ORF">M5D45_12125</name>
</gene>
<keyword evidence="1" id="KW-0812">Transmembrane</keyword>